<dbReference type="AlphaFoldDB" id="A0A2S4W445"/>
<name>A0A2S4W445_9BASI</name>
<dbReference type="VEuPathDB" id="FungiDB:PSTT_01280"/>
<sequence>KQRQRIGSFAHNTQGRPQIAHPDQIIEEETRRKQSCCPSQPCDALKRKRRNPQAQRMYTPSADLQFVKEKVWRKVLEWTPSFGKRRSFECWPRAGGTGLVLWKPQARTESPFVLELESKFDSGIGYQAPFRSTRWGRHRRRKRYVVDSYPGKGPDNSITPTSTVSTNIGNDDRLGGGTNAAQPTHSFDLATGDVHCYATTIASQKNGLCCILARAETILRSLMGKDGRRSRAGCVCRTAGGEHDEYKYFRAEYTTMTPGKLKAAKAWVCGTVHPSKSDYCRLKCPLLCQSYQTNRSFLIDRASSTTIIKIIDPWRLFSL</sequence>
<accession>A0A2S4W445</accession>
<evidence type="ECO:0000256" key="1">
    <source>
        <dbReference type="SAM" id="MobiDB-lite"/>
    </source>
</evidence>
<dbReference type="VEuPathDB" id="FungiDB:PSHT_05852"/>
<keyword evidence="3" id="KW-1185">Reference proteome</keyword>
<feature type="non-terminal residue" evidence="2">
    <location>
        <position position="1"/>
    </location>
</feature>
<organism evidence="2 3">
    <name type="scientific">Puccinia striiformis</name>
    <dbReference type="NCBI Taxonomy" id="27350"/>
    <lineage>
        <taxon>Eukaryota</taxon>
        <taxon>Fungi</taxon>
        <taxon>Dikarya</taxon>
        <taxon>Basidiomycota</taxon>
        <taxon>Pucciniomycotina</taxon>
        <taxon>Pucciniomycetes</taxon>
        <taxon>Pucciniales</taxon>
        <taxon>Pucciniaceae</taxon>
        <taxon>Puccinia</taxon>
    </lineage>
</organism>
<feature type="region of interest" description="Disordered" evidence="1">
    <location>
        <begin position="1"/>
        <end position="21"/>
    </location>
</feature>
<feature type="non-terminal residue" evidence="2">
    <location>
        <position position="319"/>
    </location>
</feature>
<dbReference type="Proteomes" id="UP000239156">
    <property type="component" value="Unassembled WGS sequence"/>
</dbReference>
<comment type="caution">
    <text evidence="2">The sequence shown here is derived from an EMBL/GenBank/DDBJ whole genome shotgun (WGS) entry which is preliminary data.</text>
</comment>
<evidence type="ECO:0000313" key="3">
    <source>
        <dbReference type="Proteomes" id="UP000239156"/>
    </source>
</evidence>
<evidence type="ECO:0000313" key="2">
    <source>
        <dbReference type="EMBL" id="POW16519.1"/>
    </source>
</evidence>
<dbReference type="EMBL" id="PKSL01000007">
    <property type="protein sequence ID" value="POW16519.1"/>
    <property type="molecule type" value="Genomic_DNA"/>
</dbReference>
<reference evidence="2" key="1">
    <citation type="submission" date="2017-12" db="EMBL/GenBank/DDBJ databases">
        <title>Gene loss provides genomic basis for host adaptation in cereal stripe rust fungi.</title>
        <authorList>
            <person name="Xia C."/>
        </authorList>
    </citation>
    <scope>NUCLEOTIDE SEQUENCE [LARGE SCALE GENOMIC DNA]</scope>
    <source>
        <strain evidence="2">93-210</strain>
    </source>
</reference>
<protein>
    <submittedName>
        <fullName evidence="2">Uncharacterized protein</fullName>
    </submittedName>
</protein>
<proteinExistence type="predicted"/>
<gene>
    <name evidence="2" type="ORF">PSTT_01280</name>
</gene>